<dbReference type="Proteomes" id="UP000246635">
    <property type="component" value="Unassembled WGS sequence"/>
</dbReference>
<comment type="caution">
    <text evidence="1">The sequence shown here is derived from an EMBL/GenBank/DDBJ whole genome shotgun (WGS) entry which is preliminary data.</text>
</comment>
<accession>A0A2V2YXB4</accession>
<organism evidence="1 2">
    <name type="scientific">Paenibacillus cellulosilyticus</name>
    <dbReference type="NCBI Taxonomy" id="375489"/>
    <lineage>
        <taxon>Bacteria</taxon>
        <taxon>Bacillati</taxon>
        <taxon>Bacillota</taxon>
        <taxon>Bacilli</taxon>
        <taxon>Bacillales</taxon>
        <taxon>Paenibacillaceae</taxon>
        <taxon>Paenibacillus</taxon>
    </lineage>
</organism>
<evidence type="ECO:0000313" key="2">
    <source>
        <dbReference type="Proteomes" id="UP000246635"/>
    </source>
</evidence>
<evidence type="ECO:0000313" key="1">
    <source>
        <dbReference type="EMBL" id="PWW06283.1"/>
    </source>
</evidence>
<proteinExistence type="predicted"/>
<reference evidence="1 2" key="1">
    <citation type="submission" date="2018-05" db="EMBL/GenBank/DDBJ databases">
        <title>Genomic Encyclopedia of Type Strains, Phase III (KMG-III): the genomes of soil and plant-associated and newly described type strains.</title>
        <authorList>
            <person name="Whitman W."/>
        </authorList>
    </citation>
    <scope>NUCLEOTIDE SEQUENCE [LARGE SCALE GENOMIC DNA]</scope>
    <source>
        <strain evidence="1 2">CECT 5696</strain>
    </source>
</reference>
<keyword evidence="2" id="KW-1185">Reference proteome</keyword>
<protein>
    <submittedName>
        <fullName evidence="1">Uncharacterized protein</fullName>
    </submittedName>
</protein>
<name>A0A2V2YXB4_9BACL</name>
<dbReference type="AlphaFoldDB" id="A0A2V2YXB4"/>
<gene>
    <name evidence="1" type="ORF">DFQ01_103185</name>
</gene>
<dbReference type="RefSeq" id="WP_110042970.1">
    <property type="nucleotide sequence ID" value="NZ_CP054609.1"/>
</dbReference>
<sequence>MKDSLKSFESFLVAAASPQPDNLIVIAEYISFEGRAFAKEVSNTIQALEQIKEIVNQVLTNNHPSEEKGRDR</sequence>
<dbReference type="EMBL" id="QGTQ01000003">
    <property type="protein sequence ID" value="PWW06283.1"/>
    <property type="molecule type" value="Genomic_DNA"/>
</dbReference>